<dbReference type="InterPro" id="IPR011042">
    <property type="entry name" value="6-blade_b-propeller_TolB-like"/>
</dbReference>
<dbReference type="EMBL" id="UOFU01000063">
    <property type="protein sequence ID" value="VAW95020.1"/>
    <property type="molecule type" value="Genomic_DNA"/>
</dbReference>
<protein>
    <recommendedName>
        <fullName evidence="2">NHL repeat domain protein</fullName>
    </recommendedName>
</protein>
<dbReference type="PROSITE" id="PS51257">
    <property type="entry name" value="PROKAR_LIPOPROTEIN"/>
    <property type="match status" value="1"/>
</dbReference>
<dbReference type="InterPro" id="IPR050952">
    <property type="entry name" value="TRIM-NHL_E3_ligases"/>
</dbReference>
<accession>A0A3B1A0G2</accession>
<dbReference type="GO" id="GO:0008270">
    <property type="term" value="F:zinc ion binding"/>
    <property type="evidence" value="ECO:0007669"/>
    <property type="project" value="UniProtKB-KW"/>
</dbReference>
<dbReference type="SUPFAM" id="SSF101898">
    <property type="entry name" value="NHL repeat"/>
    <property type="match status" value="1"/>
</dbReference>
<dbReference type="AlphaFoldDB" id="A0A3B1A0G2"/>
<evidence type="ECO:0008006" key="2">
    <source>
        <dbReference type="Google" id="ProtNLM"/>
    </source>
</evidence>
<evidence type="ECO:0000313" key="1">
    <source>
        <dbReference type="EMBL" id="VAW95020.1"/>
    </source>
</evidence>
<name>A0A3B1A0G2_9ZZZZ</name>
<organism evidence="1">
    <name type="scientific">hydrothermal vent metagenome</name>
    <dbReference type="NCBI Taxonomy" id="652676"/>
    <lineage>
        <taxon>unclassified sequences</taxon>
        <taxon>metagenomes</taxon>
        <taxon>ecological metagenomes</taxon>
    </lineage>
</organism>
<proteinExistence type="predicted"/>
<dbReference type="PANTHER" id="PTHR24104">
    <property type="entry name" value="E3 UBIQUITIN-PROTEIN LIGASE NHLRC1-RELATED"/>
    <property type="match status" value="1"/>
</dbReference>
<dbReference type="Gene3D" id="2.120.10.30">
    <property type="entry name" value="TolB, C-terminal domain"/>
    <property type="match status" value="2"/>
</dbReference>
<dbReference type="PANTHER" id="PTHR24104:SF25">
    <property type="entry name" value="PROTEIN LIN-41"/>
    <property type="match status" value="1"/>
</dbReference>
<sequence length="368" mass="39993">MSQRCPGKYRVALISRLTRTLLLNAAFVLLVGCSIAELERVATEGGSFDDKQPIVSPAEAGANPLQSGSGLLVVESVIARGQQDVRGATGQFRRLAVGAVEEVILRQPVAVGGVDNILYIVDATLKIVFQYDLTAKLFRPIREVAEHFTGDPGSIYVAKDHSFYIVDTLGKQVLHFAEDGSLLTRFQDLANLARPMDVTVDELTGNVFVADGSFSHVVVFNSFGKATRLLGRRGTGSGRFRAITTLAVGSDGLYIFDRLEMPPVQVLTWDGTFRYAFGEDALIYPIAAAVDRDQRVYVSDQSDDTLRIFQDGNLLMTFGGGGSSPGRFRTASGLWVNGDRLYVADSLNRRVQVLRINPNAAMPAVNGR</sequence>
<reference evidence="1" key="1">
    <citation type="submission" date="2018-06" db="EMBL/GenBank/DDBJ databases">
        <authorList>
            <person name="Zhirakovskaya E."/>
        </authorList>
    </citation>
    <scope>NUCLEOTIDE SEQUENCE</scope>
</reference>
<gene>
    <name evidence="1" type="ORF">MNBD_GAMMA20-23</name>
</gene>